<protein>
    <submittedName>
        <fullName evidence="4">Histidine kinase</fullName>
    </submittedName>
</protein>
<keyword evidence="1 2" id="KW-0129">CBS domain</keyword>
<sequence>MATETTVRIEDIMSTPLETISADETVKAAATQMQAQNINGIFVPGAQAGIITTTDIVDAVAAGKDLSSATVGDVMTSPVERVTTSLELGEAAAMMTTYDIKHLPVIDEHQDYVGMVSSTDITQALS</sequence>
<evidence type="ECO:0000313" key="4">
    <source>
        <dbReference type="EMBL" id="KOX92274.1"/>
    </source>
</evidence>
<feature type="domain" description="CBS" evidence="3">
    <location>
        <begin position="75"/>
        <end position="126"/>
    </location>
</feature>
<organism evidence="4 5">
    <name type="scientific">Haloarcula rubripromontorii</name>
    <dbReference type="NCBI Taxonomy" id="1705562"/>
    <lineage>
        <taxon>Archaea</taxon>
        <taxon>Methanobacteriati</taxon>
        <taxon>Methanobacteriota</taxon>
        <taxon>Stenosarchaea group</taxon>
        <taxon>Halobacteria</taxon>
        <taxon>Halobacteriales</taxon>
        <taxon>Haloarculaceae</taxon>
        <taxon>Haloarcula</taxon>
    </lineage>
</organism>
<dbReference type="GO" id="GO:0016301">
    <property type="term" value="F:kinase activity"/>
    <property type="evidence" value="ECO:0007669"/>
    <property type="project" value="UniProtKB-KW"/>
</dbReference>
<dbReference type="SMART" id="SM00116">
    <property type="entry name" value="CBS"/>
    <property type="match status" value="2"/>
</dbReference>
<evidence type="ECO:0000256" key="1">
    <source>
        <dbReference type="ARBA" id="ARBA00023122"/>
    </source>
</evidence>
<comment type="caution">
    <text evidence="4">The sequence shown here is derived from an EMBL/GenBank/DDBJ whole genome shotgun (WGS) entry which is preliminary data.</text>
</comment>
<dbReference type="InterPro" id="IPR000644">
    <property type="entry name" value="CBS_dom"/>
</dbReference>
<accession>A0A0N0BND1</accession>
<dbReference type="Proteomes" id="UP000037729">
    <property type="component" value="Unassembled WGS sequence"/>
</dbReference>
<dbReference type="SUPFAM" id="SSF54631">
    <property type="entry name" value="CBS-domain pair"/>
    <property type="match status" value="1"/>
</dbReference>
<keyword evidence="5" id="KW-1185">Reference proteome</keyword>
<name>A0A0N0BND1_9EURY</name>
<dbReference type="InterPro" id="IPR046342">
    <property type="entry name" value="CBS_dom_sf"/>
</dbReference>
<dbReference type="PATRIC" id="fig|1705562.3.peg.3167"/>
<dbReference type="Gene3D" id="3.10.580.10">
    <property type="entry name" value="CBS-domain"/>
    <property type="match status" value="1"/>
</dbReference>
<dbReference type="AlphaFoldDB" id="A0A0N0BND1"/>
<gene>
    <name evidence="4" type="ORF">AMS69_12920</name>
</gene>
<keyword evidence="4" id="KW-0418">Kinase</keyword>
<dbReference type="InterPro" id="IPR051257">
    <property type="entry name" value="Diverse_CBS-Domain"/>
</dbReference>
<proteinExistence type="predicted"/>
<evidence type="ECO:0000256" key="2">
    <source>
        <dbReference type="PROSITE-ProRule" id="PRU00703"/>
    </source>
</evidence>
<dbReference type="RefSeq" id="WP_053968484.1">
    <property type="nucleotide sequence ID" value="NZ_LIUF01000004.1"/>
</dbReference>
<dbReference type="OrthoDB" id="43333at2157"/>
<keyword evidence="4" id="KW-0808">Transferase</keyword>
<dbReference type="EMBL" id="LIUF01000004">
    <property type="protein sequence ID" value="KOX92274.1"/>
    <property type="molecule type" value="Genomic_DNA"/>
</dbReference>
<dbReference type="STRING" id="1705562.AMS69_12920"/>
<dbReference type="PROSITE" id="PS51371">
    <property type="entry name" value="CBS"/>
    <property type="match status" value="1"/>
</dbReference>
<dbReference type="PANTHER" id="PTHR43080">
    <property type="entry name" value="CBS DOMAIN-CONTAINING PROTEIN CBSX3, MITOCHONDRIAL"/>
    <property type="match status" value="1"/>
</dbReference>
<evidence type="ECO:0000313" key="5">
    <source>
        <dbReference type="Proteomes" id="UP000037729"/>
    </source>
</evidence>
<dbReference type="PANTHER" id="PTHR43080:SF2">
    <property type="entry name" value="CBS DOMAIN-CONTAINING PROTEIN"/>
    <property type="match status" value="1"/>
</dbReference>
<dbReference type="Pfam" id="PF00571">
    <property type="entry name" value="CBS"/>
    <property type="match status" value="2"/>
</dbReference>
<reference evidence="4 5" key="1">
    <citation type="submission" date="2015-08" db="EMBL/GenBank/DDBJ databases">
        <title>Genomes of Isolates from Cabo Rojo, PR.</title>
        <authorList>
            <person name="Sanchez-Nieves R.L."/>
            <person name="Montalvo-Rodriguez R."/>
        </authorList>
    </citation>
    <scope>NUCLEOTIDE SEQUENCE [LARGE SCALE GENOMIC DNA]</scope>
    <source>
        <strain evidence="4 5">SL3</strain>
    </source>
</reference>
<evidence type="ECO:0000259" key="3">
    <source>
        <dbReference type="PROSITE" id="PS51371"/>
    </source>
</evidence>